<dbReference type="AlphaFoldDB" id="R9AUK9"/>
<feature type="compositionally biased region" description="Polar residues" evidence="2">
    <location>
        <begin position="135"/>
        <end position="145"/>
    </location>
</feature>
<dbReference type="Gene3D" id="1.20.5.110">
    <property type="match status" value="1"/>
</dbReference>
<dbReference type="InterPro" id="IPR032519">
    <property type="entry name" value="YbgF_tri"/>
</dbReference>
<protein>
    <recommendedName>
        <fullName evidence="3">YbgF trimerisation domain-containing protein</fullName>
    </recommendedName>
</protein>
<feature type="region of interest" description="Disordered" evidence="2">
    <location>
        <begin position="50"/>
        <end position="69"/>
    </location>
</feature>
<evidence type="ECO:0000256" key="2">
    <source>
        <dbReference type="SAM" id="MobiDB-lite"/>
    </source>
</evidence>
<feature type="compositionally biased region" description="Low complexity" evidence="2">
    <location>
        <begin position="173"/>
        <end position="192"/>
    </location>
</feature>
<evidence type="ECO:0000256" key="1">
    <source>
        <dbReference type="SAM" id="Coils"/>
    </source>
</evidence>
<dbReference type="EMBL" id="AQFM01000040">
    <property type="protein sequence ID" value="EOR05878.1"/>
    <property type="molecule type" value="Genomic_DNA"/>
</dbReference>
<feature type="compositionally biased region" description="Low complexity" evidence="2">
    <location>
        <begin position="146"/>
        <end position="165"/>
    </location>
</feature>
<feature type="coiled-coil region" evidence="1">
    <location>
        <begin position="78"/>
        <end position="130"/>
    </location>
</feature>
<feature type="compositionally biased region" description="Low complexity" evidence="2">
    <location>
        <begin position="55"/>
        <end position="66"/>
    </location>
</feature>
<gene>
    <name evidence="4" type="ORF">I593_02696</name>
</gene>
<name>R9AUK9_9GAMM</name>
<dbReference type="Proteomes" id="UP000016201">
    <property type="component" value="Unassembled WGS sequence"/>
</dbReference>
<reference evidence="4 5" key="1">
    <citation type="submission" date="2013-03" db="EMBL/GenBank/DDBJ databases">
        <title>The Genome Sequence of Acinetobacter tandoii CIP 107469.</title>
        <authorList>
            <consortium name="The Broad Institute Genome Sequencing Platform"/>
            <consortium name="The Broad Institute Genome Sequencing Center for Infectious Disease"/>
            <person name="Cerqueira G."/>
            <person name="Feldgarden M."/>
            <person name="Courvalin P."/>
            <person name="Perichon B."/>
            <person name="Grillot-Courvalin C."/>
            <person name="Clermont D."/>
            <person name="Rocha E."/>
            <person name="Yoon E.-J."/>
            <person name="Nemec A."/>
            <person name="Walker B."/>
            <person name="Young S.K."/>
            <person name="Zeng Q."/>
            <person name="Gargeya S."/>
            <person name="Fitzgerald M."/>
            <person name="Haas B."/>
            <person name="Abouelleil A."/>
            <person name="Alvarado L."/>
            <person name="Arachchi H.M."/>
            <person name="Berlin A.M."/>
            <person name="Chapman S.B."/>
            <person name="Dewar J."/>
            <person name="Goldberg J."/>
            <person name="Griggs A."/>
            <person name="Gujja S."/>
            <person name="Hansen M."/>
            <person name="Howarth C."/>
            <person name="Imamovic A."/>
            <person name="Larimer J."/>
            <person name="McCowan C."/>
            <person name="Murphy C."/>
            <person name="Neiman D."/>
            <person name="Pearson M."/>
            <person name="Priest M."/>
            <person name="Roberts A."/>
            <person name="Saif S."/>
            <person name="Shea T."/>
            <person name="Sisk P."/>
            <person name="Sykes S."/>
            <person name="Wortman J."/>
            <person name="Nusbaum C."/>
            <person name="Birren B."/>
        </authorList>
    </citation>
    <scope>NUCLEOTIDE SEQUENCE [LARGE SCALE GENOMIC DNA]</scope>
    <source>
        <strain evidence="4 5">CIP 107469</strain>
    </source>
</reference>
<keyword evidence="1" id="KW-0175">Coiled coil</keyword>
<dbReference type="PATRIC" id="fig|1120927.3.peg.2624"/>
<dbReference type="Pfam" id="PF16331">
    <property type="entry name" value="TolA_bind_tri"/>
    <property type="match status" value="1"/>
</dbReference>
<comment type="caution">
    <text evidence="4">The sequence shown here is derived from an EMBL/GenBank/DDBJ whole genome shotgun (WGS) entry which is preliminary data.</text>
</comment>
<proteinExistence type="predicted"/>
<sequence>MNKATQTQGFKQVIQNGYVFMMQYKHAIYALTLLSSSSIFANVPIETRGLSQNDSGSNYGSTSTNTPVAETSVPTNINWQLMQKNQQLENDIRSLRGRIEEQENTIEQLKNDLNNRYTDLDQRLELLQQKVDPDSATQTEDNQQDTSPSSNSTTTSTTAPAVNNVSNPAPVATNSTKATSIDTTTTPNTQQQTTDLEKAAYTVALDAYKQGGAKKAIAPMQNFIKNHPNSVYISNAYFWLAEFNLAIEPTNYTEAKRNYNIVVNQYSQSSKASRALYQLYNIAKDVDRNTALANQYKAKLLKQYPKSEEAGYFKK</sequence>
<evidence type="ECO:0000313" key="4">
    <source>
        <dbReference type="EMBL" id="EOR05878.1"/>
    </source>
</evidence>
<dbReference type="Gene3D" id="1.25.40.10">
    <property type="entry name" value="Tetratricopeptide repeat domain"/>
    <property type="match status" value="1"/>
</dbReference>
<evidence type="ECO:0000259" key="3">
    <source>
        <dbReference type="Pfam" id="PF16331"/>
    </source>
</evidence>
<dbReference type="GO" id="GO:0070206">
    <property type="term" value="P:protein trimerization"/>
    <property type="evidence" value="ECO:0007669"/>
    <property type="project" value="InterPro"/>
</dbReference>
<dbReference type="eggNOG" id="COG1729">
    <property type="taxonomic scope" value="Bacteria"/>
</dbReference>
<accession>R9AUK9</accession>
<feature type="region of interest" description="Disordered" evidence="2">
    <location>
        <begin position="133"/>
        <end position="192"/>
    </location>
</feature>
<feature type="domain" description="YbgF trimerisation" evidence="3">
    <location>
        <begin position="77"/>
        <end position="129"/>
    </location>
</feature>
<keyword evidence="5" id="KW-1185">Reference proteome</keyword>
<organism evidence="4 5">
    <name type="scientific">Acinetobacter tandoii DSM 14970 = CIP 107469</name>
    <dbReference type="NCBI Taxonomy" id="1120927"/>
    <lineage>
        <taxon>Bacteria</taxon>
        <taxon>Pseudomonadati</taxon>
        <taxon>Pseudomonadota</taxon>
        <taxon>Gammaproteobacteria</taxon>
        <taxon>Moraxellales</taxon>
        <taxon>Moraxellaceae</taxon>
        <taxon>Acinetobacter</taxon>
    </lineage>
</organism>
<evidence type="ECO:0000313" key="5">
    <source>
        <dbReference type="Proteomes" id="UP000016201"/>
    </source>
</evidence>
<dbReference type="InterPro" id="IPR011990">
    <property type="entry name" value="TPR-like_helical_dom_sf"/>
</dbReference>